<name>A0A7X9RTM1_9BACT</name>
<dbReference type="Proteomes" id="UP000576082">
    <property type="component" value="Unassembled WGS sequence"/>
</dbReference>
<reference evidence="1 2" key="1">
    <citation type="submission" date="2020-04" db="EMBL/GenBank/DDBJ databases">
        <title>Flammeovirga sp. SR4, a novel species isolated from seawater.</title>
        <authorList>
            <person name="Wang X."/>
        </authorList>
    </citation>
    <scope>NUCLEOTIDE SEQUENCE [LARGE SCALE GENOMIC DNA]</scope>
    <source>
        <strain evidence="1 2">ATCC 23126</strain>
    </source>
</reference>
<accession>A0A7X9RTM1</accession>
<evidence type="ECO:0000313" key="1">
    <source>
        <dbReference type="EMBL" id="NME67489.1"/>
    </source>
</evidence>
<comment type="caution">
    <text evidence="1">The sequence shown here is derived from an EMBL/GenBank/DDBJ whole genome shotgun (WGS) entry which is preliminary data.</text>
</comment>
<organism evidence="1 2">
    <name type="scientific">Flammeovirga aprica JL-4</name>
    <dbReference type="NCBI Taxonomy" id="694437"/>
    <lineage>
        <taxon>Bacteria</taxon>
        <taxon>Pseudomonadati</taxon>
        <taxon>Bacteroidota</taxon>
        <taxon>Cytophagia</taxon>
        <taxon>Cytophagales</taxon>
        <taxon>Flammeovirgaceae</taxon>
        <taxon>Flammeovirga</taxon>
    </lineage>
</organism>
<protein>
    <recommendedName>
        <fullName evidence="3">Thiamine pyrophosphokinase</fullName>
    </recommendedName>
</protein>
<proteinExistence type="predicted"/>
<gene>
    <name evidence="1" type="ORF">HHU12_05880</name>
</gene>
<evidence type="ECO:0000313" key="2">
    <source>
        <dbReference type="Proteomes" id="UP000576082"/>
    </source>
</evidence>
<dbReference type="EMBL" id="JABANE010000011">
    <property type="protein sequence ID" value="NME67489.1"/>
    <property type="molecule type" value="Genomic_DNA"/>
</dbReference>
<dbReference type="AlphaFoldDB" id="A0A7X9RTM1"/>
<keyword evidence="2" id="KW-1185">Reference proteome</keyword>
<evidence type="ECO:0008006" key="3">
    <source>
        <dbReference type="Google" id="ProtNLM"/>
    </source>
</evidence>
<sequence length="202" mass="23460">MSSHHIVRDDQEPAVLIDTLDDTQFPLLYSLLEWSPIVIASEQSYEKLLSLDIKIDVIFYKKNKDNISENMTRQNEFFKLVHYNDQLLETVLKWLSGQKHFALNFITDQLEAEHHKLLKGQNHINTLVIFVNSFKYILNTVSPYEKWIPKGVELIVDDTVEATENLVSKVNGKYSVEKDGVIKVFHQGKLIIGEKLNVVYDR</sequence>
<dbReference type="RefSeq" id="WP_169655826.1">
    <property type="nucleotide sequence ID" value="NZ_JABANE010000011.1"/>
</dbReference>